<dbReference type="OrthoDB" id="6236007at2759"/>
<keyword evidence="3" id="KW-0812">Transmembrane</keyword>
<gene>
    <name evidence="4" type="primary">Acey_s0194.g1453</name>
    <name evidence="4" type="ORF">Y032_0194g1453</name>
</gene>
<name>A0A016SP20_9BILA</name>
<evidence type="ECO:0008006" key="6">
    <source>
        <dbReference type="Google" id="ProtNLM"/>
    </source>
</evidence>
<keyword evidence="5" id="KW-1185">Reference proteome</keyword>
<comment type="caution">
    <text evidence="4">The sequence shown here is derived from an EMBL/GenBank/DDBJ whole genome shotgun (WGS) entry which is preliminary data.</text>
</comment>
<keyword evidence="2" id="KW-1015">Disulfide bond</keyword>
<dbReference type="InterPro" id="IPR036084">
    <property type="entry name" value="Ser_inhib-like_sf"/>
</dbReference>
<protein>
    <recommendedName>
        <fullName evidence="6">TIL domain-containing protein</fullName>
    </recommendedName>
</protein>
<keyword evidence="3" id="KW-0472">Membrane</keyword>
<feature type="transmembrane region" description="Helical" evidence="3">
    <location>
        <begin position="6"/>
        <end position="27"/>
    </location>
</feature>
<evidence type="ECO:0000313" key="5">
    <source>
        <dbReference type="Proteomes" id="UP000024635"/>
    </source>
</evidence>
<dbReference type="InterPro" id="IPR051368">
    <property type="entry name" value="SerProtInhib-TIL_Domain"/>
</dbReference>
<keyword evidence="3" id="KW-1133">Transmembrane helix</keyword>
<dbReference type="PANTHER" id="PTHR23259:SF70">
    <property type="entry name" value="ACCESSORY GLAND PROTEIN ACP62F-RELATED"/>
    <property type="match status" value="1"/>
</dbReference>
<dbReference type="AlphaFoldDB" id="A0A016SP20"/>
<organism evidence="4 5">
    <name type="scientific">Ancylostoma ceylanicum</name>
    <dbReference type="NCBI Taxonomy" id="53326"/>
    <lineage>
        <taxon>Eukaryota</taxon>
        <taxon>Metazoa</taxon>
        <taxon>Ecdysozoa</taxon>
        <taxon>Nematoda</taxon>
        <taxon>Chromadorea</taxon>
        <taxon>Rhabditida</taxon>
        <taxon>Rhabditina</taxon>
        <taxon>Rhabditomorpha</taxon>
        <taxon>Strongyloidea</taxon>
        <taxon>Ancylostomatidae</taxon>
        <taxon>Ancylostomatinae</taxon>
        <taxon>Ancylostoma</taxon>
    </lineage>
</organism>
<evidence type="ECO:0000256" key="2">
    <source>
        <dbReference type="ARBA" id="ARBA00023157"/>
    </source>
</evidence>
<evidence type="ECO:0000313" key="4">
    <source>
        <dbReference type="EMBL" id="EYB92453.1"/>
    </source>
</evidence>
<proteinExistence type="predicted"/>
<keyword evidence="1" id="KW-0722">Serine protease inhibitor</keyword>
<keyword evidence="1" id="KW-0646">Protease inhibitor</keyword>
<reference evidence="5" key="1">
    <citation type="journal article" date="2015" name="Nat. Genet.">
        <title>The genome and transcriptome of the zoonotic hookworm Ancylostoma ceylanicum identify infection-specific gene families.</title>
        <authorList>
            <person name="Schwarz E.M."/>
            <person name="Hu Y."/>
            <person name="Antoshechkin I."/>
            <person name="Miller M.M."/>
            <person name="Sternberg P.W."/>
            <person name="Aroian R.V."/>
        </authorList>
    </citation>
    <scope>NUCLEOTIDE SEQUENCE</scope>
    <source>
        <strain evidence="5">HY135</strain>
    </source>
</reference>
<accession>A0A016SP20</accession>
<dbReference type="Gene3D" id="2.10.25.10">
    <property type="entry name" value="Laminin"/>
    <property type="match status" value="2"/>
</dbReference>
<dbReference type="PANTHER" id="PTHR23259">
    <property type="entry name" value="RIDDLE"/>
    <property type="match status" value="1"/>
</dbReference>
<evidence type="ECO:0000256" key="1">
    <source>
        <dbReference type="ARBA" id="ARBA00022900"/>
    </source>
</evidence>
<evidence type="ECO:0000256" key="3">
    <source>
        <dbReference type="SAM" id="Phobius"/>
    </source>
</evidence>
<sequence>MCQSESPGYASFSIMLIHIPIYFVSICSTSKSKRAPRCGENERFERSTRHDDCYPTCANPLPEWCPDVEMKNKCRCRPGFFRDSKGKCTKDCSHEPCAGYNEVRKTCGLSKHCQDTCVGYKLDEVDSLCDNQNCTRNVCECRHGYARTPDRERCILVRDCREYTDRSANANEGTPKNVKCGKNEELKRYTSACFPTCAEPISARNLSVCGRAKCVQMQARLYPEQGWKVHRPLHW</sequence>
<dbReference type="SUPFAM" id="SSF57567">
    <property type="entry name" value="Serine protease inhibitors"/>
    <property type="match status" value="1"/>
</dbReference>
<dbReference type="EMBL" id="JARK01001530">
    <property type="protein sequence ID" value="EYB92453.1"/>
    <property type="molecule type" value="Genomic_DNA"/>
</dbReference>
<dbReference type="GO" id="GO:0004867">
    <property type="term" value="F:serine-type endopeptidase inhibitor activity"/>
    <property type="evidence" value="ECO:0007669"/>
    <property type="project" value="UniProtKB-KW"/>
</dbReference>
<dbReference type="Proteomes" id="UP000024635">
    <property type="component" value="Unassembled WGS sequence"/>
</dbReference>